<comment type="caution">
    <text evidence="1">The sequence shown here is derived from an EMBL/GenBank/DDBJ whole genome shotgun (WGS) entry which is preliminary data.</text>
</comment>
<protein>
    <submittedName>
        <fullName evidence="1">Uncharacterized protein</fullName>
    </submittedName>
</protein>
<evidence type="ECO:0000313" key="1">
    <source>
        <dbReference type="EMBL" id="TMP31195.1"/>
    </source>
</evidence>
<dbReference type="OrthoDB" id="7066058at2"/>
<name>A0A5S3WQE9_9GAMM</name>
<dbReference type="AlphaFoldDB" id="A0A5S3WQE9"/>
<dbReference type="EMBL" id="PNCJ01000055">
    <property type="protein sequence ID" value="TMP31195.1"/>
    <property type="molecule type" value="Genomic_DNA"/>
</dbReference>
<accession>A0A5S3WQE9</accession>
<dbReference type="RefSeq" id="WP_138546733.1">
    <property type="nucleotide sequence ID" value="NZ_PNCJ01000055.1"/>
</dbReference>
<evidence type="ECO:0000313" key="2">
    <source>
        <dbReference type="Proteomes" id="UP000306719"/>
    </source>
</evidence>
<reference evidence="2" key="2">
    <citation type="submission" date="2019-06" db="EMBL/GenBank/DDBJ databases">
        <title>Co-occurence of chitin degradation, pigmentation and bioactivity in marine Pseudoalteromonas.</title>
        <authorList>
            <person name="Sonnenschein E.C."/>
            <person name="Bech P.K."/>
        </authorList>
    </citation>
    <scope>NUCLEOTIDE SEQUENCE [LARGE SCALE GENOMIC DNA]</scope>
    <source>
        <strain evidence="2">S2599</strain>
    </source>
</reference>
<reference evidence="1 2" key="1">
    <citation type="submission" date="2018-01" db="EMBL/GenBank/DDBJ databases">
        <authorList>
            <person name="Paulsen S."/>
            <person name="Gram L.K."/>
        </authorList>
    </citation>
    <scope>NUCLEOTIDE SEQUENCE [LARGE SCALE GENOMIC DNA]</scope>
    <source>
        <strain evidence="1 2">S2599</strain>
    </source>
</reference>
<sequence length="126" mass="14271">MKRAVIIVTVLIILLSLSWKKHDLQDGYTLQGFYGHHGWIFDGLFSPVIMDEILGVQGCNLGFMYGSVFGREDNSYFIVNTKTNDVKWLNSWALFKKVKLLGCPAPDMDLEINFAGFSAGKQYNIE</sequence>
<proteinExistence type="predicted"/>
<organism evidence="1 2">
    <name type="scientific">Pseudoalteromonas rubra</name>
    <dbReference type="NCBI Taxonomy" id="43658"/>
    <lineage>
        <taxon>Bacteria</taxon>
        <taxon>Pseudomonadati</taxon>
        <taxon>Pseudomonadota</taxon>
        <taxon>Gammaproteobacteria</taxon>
        <taxon>Alteromonadales</taxon>
        <taxon>Pseudoalteromonadaceae</taxon>
        <taxon>Pseudoalteromonas</taxon>
    </lineage>
</organism>
<gene>
    <name evidence="1" type="ORF">CWB98_22040</name>
</gene>
<dbReference type="Proteomes" id="UP000306719">
    <property type="component" value="Unassembled WGS sequence"/>
</dbReference>